<reference evidence="1 2" key="1">
    <citation type="journal article" date="2010" name="Stand. Genomic Sci.">
        <title>Complete genome sequence of Segniliparus rotundus type strain (CDC 1076).</title>
        <authorList>
            <person name="Sikorski J."/>
            <person name="Lapidus A."/>
            <person name="Copeland A."/>
            <person name="Misra M."/>
            <person name="Glavina Del Rio T."/>
            <person name="Nolan M."/>
            <person name="Lucas S."/>
            <person name="Chen F."/>
            <person name="Tice H."/>
            <person name="Cheng J.F."/>
            <person name="Jando M."/>
            <person name="Schneider S."/>
            <person name="Bruce D."/>
            <person name="Goodwin L."/>
            <person name="Pitluck S."/>
            <person name="Liolios K."/>
            <person name="Mikhailova N."/>
            <person name="Pati A."/>
            <person name="Ivanova N."/>
            <person name="Mavromatis K."/>
            <person name="Chen A."/>
            <person name="Palaniappan K."/>
            <person name="Chertkov O."/>
            <person name="Land M."/>
            <person name="Hauser L."/>
            <person name="Chang Y.J."/>
            <person name="Jeffries C.D."/>
            <person name="Brettin T."/>
            <person name="Detter J.C."/>
            <person name="Han C."/>
            <person name="Rohde M."/>
            <person name="Goker M."/>
            <person name="Bristow J."/>
            <person name="Eisen J.A."/>
            <person name="Markowitz V."/>
            <person name="Hugenholtz P."/>
            <person name="Kyrpides N.C."/>
            <person name="Klenk H.P."/>
        </authorList>
    </citation>
    <scope>NUCLEOTIDE SEQUENCE [LARGE SCALE GENOMIC DNA]</scope>
    <source>
        <strain evidence="2">ATCC BAA-972 / CDC 1076 / CIP 108378 / DSM 44985 / JCM 13578</strain>
    </source>
</reference>
<dbReference type="InterPro" id="IPR036689">
    <property type="entry name" value="ESAT-6-like_sf"/>
</dbReference>
<dbReference type="Proteomes" id="UP000002247">
    <property type="component" value="Chromosome"/>
</dbReference>
<dbReference type="RefSeq" id="WP_013137276.1">
    <property type="nucleotide sequence ID" value="NC_014168.1"/>
</dbReference>
<name>D6ZB61_SEGRD</name>
<dbReference type="AlphaFoldDB" id="D6ZB61"/>
<proteinExistence type="predicted"/>
<dbReference type="EMBL" id="CP001958">
    <property type="protein sequence ID" value="ADG96820.1"/>
    <property type="molecule type" value="Genomic_DNA"/>
</dbReference>
<dbReference type="STRING" id="640132.Srot_0333"/>
<sequence length="106" mass="10674">MADNGVLTVNAEELNSYAGAIRGETPAAQALSQNAAEALSSNGAALGGNAAKAAAALAEAWAAADEAYLRRLESTAEQIEASAALYAGNDDSAAHAVRLNEQDGDR</sequence>
<accession>D6ZB61</accession>
<dbReference type="SUPFAM" id="SSF140453">
    <property type="entry name" value="EsxAB dimer-like"/>
    <property type="match status" value="1"/>
</dbReference>
<dbReference type="HOGENOM" id="CLU_2221395_0_0_11"/>
<dbReference type="KEGG" id="srt:Srot_0333"/>
<organism evidence="1 2">
    <name type="scientific">Segniliparus rotundus (strain ATCC BAA-972 / CDC 1076 / CIP 108378 / DSM 44985 / JCM 13578)</name>
    <dbReference type="NCBI Taxonomy" id="640132"/>
    <lineage>
        <taxon>Bacteria</taxon>
        <taxon>Bacillati</taxon>
        <taxon>Actinomycetota</taxon>
        <taxon>Actinomycetes</taxon>
        <taxon>Mycobacteriales</taxon>
        <taxon>Segniliparaceae</taxon>
        <taxon>Segniliparus</taxon>
    </lineage>
</organism>
<gene>
    <name evidence="1" type="ordered locus">Srot_0333</name>
</gene>
<evidence type="ECO:0000313" key="1">
    <source>
        <dbReference type="EMBL" id="ADG96820.1"/>
    </source>
</evidence>
<protein>
    <submittedName>
        <fullName evidence="1">Uncharacterized protein</fullName>
    </submittedName>
</protein>
<evidence type="ECO:0000313" key="2">
    <source>
        <dbReference type="Proteomes" id="UP000002247"/>
    </source>
</evidence>
<keyword evidence="2" id="KW-1185">Reference proteome</keyword>